<reference evidence="1 2" key="2">
    <citation type="submission" date="2019-02" db="EMBL/GenBank/DDBJ databases">
        <title>'Lichenibacterium ramalinii' gen. nov. sp. nov., 'Lichenibacterium minor' gen. nov. sp. nov.</title>
        <authorList>
            <person name="Pankratov T."/>
        </authorList>
    </citation>
    <scope>NUCLEOTIDE SEQUENCE [LARGE SCALE GENOMIC DNA]</scope>
    <source>
        <strain evidence="1 2">RmlP026</strain>
    </source>
</reference>
<dbReference type="RefSeq" id="WP_129229620.1">
    <property type="nucleotide sequence ID" value="NZ_QYBB01000058.1"/>
</dbReference>
<evidence type="ECO:0000313" key="2">
    <source>
        <dbReference type="Proteomes" id="UP000290759"/>
    </source>
</evidence>
<name>A0A4Q2U3J5_9HYPH</name>
<protein>
    <submittedName>
        <fullName evidence="1">Uncharacterized protein</fullName>
    </submittedName>
</protein>
<dbReference type="EMBL" id="QYBB01000058">
    <property type="protein sequence ID" value="RYC29305.1"/>
    <property type="molecule type" value="Genomic_DNA"/>
</dbReference>
<dbReference type="OrthoDB" id="8117092at2"/>
<reference evidence="1 2" key="1">
    <citation type="submission" date="2018-12" db="EMBL/GenBank/DDBJ databases">
        <authorList>
            <person name="Grouzdev D.S."/>
            <person name="Krutkina M.S."/>
        </authorList>
    </citation>
    <scope>NUCLEOTIDE SEQUENCE [LARGE SCALE GENOMIC DNA]</scope>
    <source>
        <strain evidence="1 2">RmlP026</strain>
    </source>
</reference>
<organism evidence="1 2">
    <name type="scientific">Lichenibacterium minor</name>
    <dbReference type="NCBI Taxonomy" id="2316528"/>
    <lineage>
        <taxon>Bacteria</taxon>
        <taxon>Pseudomonadati</taxon>
        <taxon>Pseudomonadota</taxon>
        <taxon>Alphaproteobacteria</taxon>
        <taxon>Hyphomicrobiales</taxon>
        <taxon>Lichenihabitantaceae</taxon>
        <taxon>Lichenibacterium</taxon>
    </lineage>
</organism>
<proteinExistence type="predicted"/>
<evidence type="ECO:0000313" key="1">
    <source>
        <dbReference type="EMBL" id="RYC29305.1"/>
    </source>
</evidence>
<comment type="caution">
    <text evidence="1">The sequence shown here is derived from an EMBL/GenBank/DDBJ whole genome shotgun (WGS) entry which is preliminary data.</text>
</comment>
<keyword evidence="2" id="KW-1185">Reference proteome</keyword>
<sequence>MTAEIIPLHFKPFDPVRVEITSPGTQHGRPFYVVDFVEADGGRAGMWDGTDIVEAMEAAADCAGGEMPVVDLVGAGMVQH</sequence>
<accession>A0A4Q2U3J5</accession>
<dbReference type="Proteomes" id="UP000290759">
    <property type="component" value="Unassembled WGS sequence"/>
</dbReference>
<gene>
    <name evidence="1" type="ORF">D3273_24655</name>
</gene>
<dbReference type="AlphaFoldDB" id="A0A4Q2U3J5"/>